<evidence type="ECO:0000313" key="3">
    <source>
        <dbReference type="EnsemblPlants" id="KQJ98424"/>
    </source>
</evidence>
<keyword evidence="4" id="KW-1185">Reference proteome</keyword>
<dbReference type="Gramene" id="KQJ98424">
    <property type="protein sequence ID" value="KQJ98424"/>
    <property type="gene ID" value="BRADI_3g36851v3"/>
</dbReference>
<name>A0A0Q3JJF3_BRADI</name>
<dbReference type="PANTHER" id="PTHR47906">
    <property type="entry name" value="OSJNBB0050O03.9 PROTEIN-RELATED"/>
    <property type="match status" value="1"/>
</dbReference>
<dbReference type="EMBL" id="CM000882">
    <property type="protein sequence ID" value="KQJ98424.1"/>
    <property type="molecule type" value="Genomic_DNA"/>
</dbReference>
<reference evidence="2" key="2">
    <citation type="submission" date="2017-06" db="EMBL/GenBank/DDBJ databases">
        <title>WGS assembly of Brachypodium distachyon.</title>
        <authorList>
            <consortium name="The International Brachypodium Initiative"/>
            <person name="Lucas S."/>
            <person name="Harmon-Smith M."/>
            <person name="Lail K."/>
            <person name="Tice H."/>
            <person name="Grimwood J."/>
            <person name="Bruce D."/>
            <person name="Barry K."/>
            <person name="Shu S."/>
            <person name="Lindquist E."/>
            <person name="Wang M."/>
            <person name="Pitluck S."/>
            <person name="Vogel J.P."/>
            <person name="Garvin D.F."/>
            <person name="Mockler T.C."/>
            <person name="Schmutz J."/>
            <person name="Rokhsar D."/>
            <person name="Bevan M.W."/>
        </authorList>
    </citation>
    <scope>NUCLEOTIDE SEQUENCE</scope>
    <source>
        <strain evidence="2">Bd21</strain>
    </source>
</reference>
<feature type="compositionally biased region" description="Basic residues" evidence="1">
    <location>
        <begin position="174"/>
        <end position="202"/>
    </location>
</feature>
<accession>A0A0Q3JJF3</accession>
<dbReference type="PANTHER" id="PTHR47906:SF8">
    <property type="entry name" value="MYB_SANT-LIKE DOMAIN-CONTAINING PROTEIN"/>
    <property type="match status" value="1"/>
</dbReference>
<organism evidence="2">
    <name type="scientific">Brachypodium distachyon</name>
    <name type="common">Purple false brome</name>
    <name type="synonym">Trachynia distachya</name>
    <dbReference type="NCBI Taxonomy" id="15368"/>
    <lineage>
        <taxon>Eukaryota</taxon>
        <taxon>Viridiplantae</taxon>
        <taxon>Streptophyta</taxon>
        <taxon>Embryophyta</taxon>
        <taxon>Tracheophyta</taxon>
        <taxon>Spermatophyta</taxon>
        <taxon>Magnoliopsida</taxon>
        <taxon>Liliopsida</taxon>
        <taxon>Poales</taxon>
        <taxon>Poaceae</taxon>
        <taxon>BOP clade</taxon>
        <taxon>Pooideae</taxon>
        <taxon>Stipodae</taxon>
        <taxon>Brachypodieae</taxon>
        <taxon>Brachypodium</taxon>
    </lineage>
</organism>
<proteinExistence type="predicted"/>
<protein>
    <submittedName>
        <fullName evidence="2 3">Uncharacterized protein</fullName>
    </submittedName>
</protein>
<reference evidence="3" key="3">
    <citation type="submission" date="2018-08" db="UniProtKB">
        <authorList>
            <consortium name="EnsemblPlants"/>
        </authorList>
    </citation>
    <scope>IDENTIFICATION</scope>
    <source>
        <strain evidence="3">cv. Bd21</strain>
    </source>
</reference>
<dbReference type="Proteomes" id="UP000008810">
    <property type="component" value="Chromosome 3"/>
</dbReference>
<dbReference type="EnsemblPlants" id="KQJ98424">
    <property type="protein sequence ID" value="KQJ98424"/>
    <property type="gene ID" value="BRADI_3g36851v3"/>
</dbReference>
<sequence length="274" mass="31057">MRARKSLAKILAAFCARDLSQRIKAIPRLFPFPLLSFTRAKQYTGLEQTAGRRRSSFKQRYSGGRRPTADGGLRSQLWRPLAIPPFFLPSPNEKQVVNYLTKPIRFFHQLQELFSDQSHADGSLAADQTTVNVDDDSDDNEKVEGYPIPMDSDEADSDTIGCQSPRVDLDGKPSNKKRKRVTSSPHKKPTKGKANSKSKRRTNLRLQPICPSQTKMFSVVTSTKPTTHCCQSGSLPILSVRMVVVMWFRSFLNCQKFTKLCWQHFVYITINIST</sequence>
<dbReference type="AlphaFoldDB" id="A0A0Q3JJF3"/>
<feature type="region of interest" description="Disordered" evidence="1">
    <location>
        <begin position="126"/>
        <end position="202"/>
    </location>
</feature>
<dbReference type="OrthoDB" id="692892at2759"/>
<feature type="region of interest" description="Disordered" evidence="1">
    <location>
        <begin position="48"/>
        <end position="70"/>
    </location>
</feature>
<dbReference type="ExpressionAtlas" id="A0A0Q3JJF3">
    <property type="expression patterns" value="baseline"/>
</dbReference>
<reference evidence="2 3" key="1">
    <citation type="journal article" date="2010" name="Nature">
        <title>Genome sequencing and analysis of the model grass Brachypodium distachyon.</title>
        <authorList>
            <consortium name="International Brachypodium Initiative"/>
        </authorList>
    </citation>
    <scope>NUCLEOTIDE SEQUENCE [LARGE SCALE GENOMIC DNA]</scope>
    <source>
        <strain evidence="2">Bd21</strain>
        <strain evidence="3">cv. Bd21</strain>
    </source>
</reference>
<evidence type="ECO:0000256" key="1">
    <source>
        <dbReference type="SAM" id="MobiDB-lite"/>
    </source>
</evidence>
<gene>
    <name evidence="3" type="primary">LOC100840744</name>
    <name evidence="2" type="ORF">BRADI_3g36851v3</name>
</gene>
<evidence type="ECO:0000313" key="2">
    <source>
        <dbReference type="EMBL" id="KQJ98424.1"/>
    </source>
</evidence>
<evidence type="ECO:0000313" key="4">
    <source>
        <dbReference type="Proteomes" id="UP000008810"/>
    </source>
</evidence>